<evidence type="ECO:0000256" key="1">
    <source>
        <dbReference type="SAM" id="MobiDB-lite"/>
    </source>
</evidence>
<feature type="region of interest" description="Disordered" evidence="1">
    <location>
        <begin position="86"/>
        <end position="109"/>
    </location>
</feature>
<accession>A0A2X3K4P0</accession>
<name>A0A2X3K4P0_ECOLX</name>
<dbReference type="Proteomes" id="UP000250991">
    <property type="component" value="Unassembled WGS sequence"/>
</dbReference>
<gene>
    <name evidence="2" type="ORF">NCTC8009_07620</name>
</gene>
<protein>
    <submittedName>
        <fullName evidence="2">Glycine radical enzyme, YjjI family</fullName>
    </submittedName>
</protein>
<dbReference type="AlphaFoldDB" id="A0A2X3K4P0"/>
<proteinExistence type="predicted"/>
<organism evidence="2 3">
    <name type="scientific">Escherichia coli</name>
    <dbReference type="NCBI Taxonomy" id="562"/>
    <lineage>
        <taxon>Bacteria</taxon>
        <taxon>Pseudomonadati</taxon>
        <taxon>Pseudomonadota</taxon>
        <taxon>Gammaproteobacteria</taxon>
        <taxon>Enterobacterales</taxon>
        <taxon>Enterobacteriaceae</taxon>
        <taxon>Escherichia</taxon>
    </lineage>
</organism>
<dbReference type="Pfam" id="PF11230">
    <property type="entry name" value="YjjI-like"/>
    <property type="match status" value="1"/>
</dbReference>
<feature type="compositionally biased region" description="Basic residues" evidence="1">
    <location>
        <begin position="86"/>
        <end position="98"/>
    </location>
</feature>
<dbReference type="EMBL" id="UARW01000010">
    <property type="protein sequence ID" value="SQD07006.1"/>
    <property type="molecule type" value="Genomic_DNA"/>
</dbReference>
<feature type="compositionally biased region" description="Polar residues" evidence="1">
    <location>
        <begin position="99"/>
        <end position="109"/>
    </location>
</feature>
<sequence>MSQIRSPICKLSPPHHAYYYSGISDILTLDETIKRNPQALVQLCLGAFKAGMREFTANVSGNDLVRVTGYMVRLSDLEKYRARRFTHQHHLAGRRSRTQHSYSGTPSRA</sequence>
<dbReference type="InterPro" id="IPR016905">
    <property type="entry name" value="Glycyl_radical_YjjI-like"/>
</dbReference>
<reference evidence="2 3" key="1">
    <citation type="submission" date="2018-06" db="EMBL/GenBank/DDBJ databases">
        <authorList>
            <consortium name="Pathogen Informatics"/>
            <person name="Doyle S."/>
        </authorList>
    </citation>
    <scope>NUCLEOTIDE SEQUENCE [LARGE SCALE GENOMIC DNA]</scope>
    <source>
        <strain evidence="2 3">NCTC8009</strain>
    </source>
</reference>
<evidence type="ECO:0000313" key="2">
    <source>
        <dbReference type="EMBL" id="SQD07006.1"/>
    </source>
</evidence>
<evidence type="ECO:0000313" key="3">
    <source>
        <dbReference type="Proteomes" id="UP000250991"/>
    </source>
</evidence>
<dbReference type="SUPFAM" id="SSF51998">
    <property type="entry name" value="PFL-like glycyl radical enzymes"/>
    <property type="match status" value="1"/>
</dbReference>